<dbReference type="CDD" id="cd00063">
    <property type="entry name" value="FN3"/>
    <property type="match status" value="1"/>
</dbReference>
<protein>
    <recommendedName>
        <fullName evidence="2">Fibronectin type-III domain-containing protein</fullName>
    </recommendedName>
</protein>
<evidence type="ECO:0000259" key="2">
    <source>
        <dbReference type="PROSITE" id="PS50853"/>
    </source>
</evidence>
<dbReference type="Ensembl" id="ENSORLT00015010583.1">
    <property type="protein sequence ID" value="ENSORLP00015002666.1"/>
    <property type="gene ID" value="ENSORLG00015003342.1"/>
</dbReference>
<keyword evidence="1" id="KW-1133">Transmembrane helix</keyword>
<reference evidence="3 4" key="2">
    <citation type="submission" date="2017-04" db="EMBL/GenBank/DDBJ databases">
        <title>CpG methylation of centromeres and impact of large insertions on vertebrate speciation.</title>
        <authorList>
            <person name="Ichikawa K."/>
            <person name="Yoshimura J."/>
            <person name="Morishita S."/>
        </authorList>
    </citation>
    <scope>NUCLEOTIDE SEQUENCE</scope>
    <source>
        <strain evidence="3 4">HSOK</strain>
    </source>
</reference>
<reference evidence="3" key="3">
    <citation type="submission" date="2025-08" db="UniProtKB">
        <authorList>
            <consortium name="Ensembl"/>
        </authorList>
    </citation>
    <scope>IDENTIFICATION</scope>
    <source>
        <strain evidence="3">HSOK</strain>
    </source>
</reference>
<dbReference type="Proteomes" id="UP000265200">
    <property type="component" value="Chromosome 21"/>
</dbReference>
<reference evidence="3" key="4">
    <citation type="submission" date="2025-09" db="UniProtKB">
        <authorList>
            <consortium name="Ensembl"/>
        </authorList>
    </citation>
    <scope>IDENTIFICATION</scope>
    <source>
        <strain evidence="3">HSOK</strain>
    </source>
</reference>
<dbReference type="PANTHER" id="PTHR20859">
    <property type="entry name" value="INTERFERON/INTERLEUKIN RECEPTOR"/>
    <property type="match status" value="1"/>
</dbReference>
<evidence type="ECO:0000256" key="1">
    <source>
        <dbReference type="SAM" id="Phobius"/>
    </source>
</evidence>
<dbReference type="InterPro" id="IPR003961">
    <property type="entry name" value="FN3_dom"/>
</dbReference>
<keyword evidence="1" id="KW-0472">Membrane</keyword>
<feature type="transmembrane region" description="Helical" evidence="1">
    <location>
        <begin position="260"/>
        <end position="283"/>
    </location>
</feature>
<dbReference type="Pfam" id="PF01108">
    <property type="entry name" value="Tissue_fac"/>
    <property type="match status" value="1"/>
</dbReference>
<dbReference type="SUPFAM" id="SSF49265">
    <property type="entry name" value="Fibronectin type III"/>
    <property type="match status" value="2"/>
</dbReference>
<dbReference type="InterPro" id="IPR050650">
    <property type="entry name" value="Type-II_Cytokine-TF_Rcpt"/>
</dbReference>
<organism evidence="3 4">
    <name type="scientific">Oryzias latipes</name>
    <name type="common">Japanese rice fish</name>
    <name type="synonym">Japanese killifish</name>
    <dbReference type="NCBI Taxonomy" id="8090"/>
    <lineage>
        <taxon>Eukaryota</taxon>
        <taxon>Metazoa</taxon>
        <taxon>Chordata</taxon>
        <taxon>Craniata</taxon>
        <taxon>Vertebrata</taxon>
        <taxon>Euteleostomi</taxon>
        <taxon>Actinopterygii</taxon>
        <taxon>Neopterygii</taxon>
        <taxon>Teleostei</taxon>
        <taxon>Neoteleostei</taxon>
        <taxon>Acanthomorphata</taxon>
        <taxon>Ovalentaria</taxon>
        <taxon>Atherinomorphae</taxon>
        <taxon>Beloniformes</taxon>
        <taxon>Adrianichthyidae</taxon>
        <taxon>Oryziinae</taxon>
        <taxon>Oryzias</taxon>
    </lineage>
</organism>
<dbReference type="InterPro" id="IPR013783">
    <property type="entry name" value="Ig-like_fold"/>
</dbReference>
<dbReference type="InterPro" id="IPR015373">
    <property type="entry name" value="Interferon/interleukin_rcp_dom"/>
</dbReference>
<accession>A0A3P9H4I0</accession>
<sequence length="318" mass="35129">MAASRLHFSADTSFLTLQRRPGPEVSRRAWRTMRPCTPPPLLLLLLLHMAGICAALPSPSNVSISSHNLQHTLTFSPGPHTPPDASFTVQVSNTRRKSWRSVVACSSLRVGQTCNLTRAFKDPFSTYRVRVRVVTLNQTSKWTESGPFEPISDTVFGPPRVSVSGCGSCMVLRLSVPPELKRSFQLGGANSEVLVHVQRTRDRTEFRLLLPLQGENIISYMEPGAEYCIRVSFMSLLNHNTVQSEAHCAFTSAPQPKLCLSMLMGGFGLLLFLLLLLTCGSLLRTRRRQQLLPRPEKPPSSACSAFPLCTLKQPESAS</sequence>
<feature type="domain" description="Fibronectin type-III" evidence="2">
    <location>
        <begin position="58"/>
        <end position="154"/>
    </location>
</feature>
<dbReference type="Pfam" id="PF09294">
    <property type="entry name" value="Interfer-bind"/>
    <property type="match status" value="1"/>
</dbReference>
<dbReference type="AlphaFoldDB" id="A0A3P9H4I0"/>
<reference key="1">
    <citation type="journal article" date="2007" name="Nature">
        <title>The medaka draft genome and insights into vertebrate genome evolution.</title>
        <authorList>
            <person name="Kasahara M."/>
            <person name="Naruse K."/>
            <person name="Sasaki S."/>
            <person name="Nakatani Y."/>
            <person name="Qu W."/>
            <person name="Ahsan B."/>
            <person name="Yamada T."/>
            <person name="Nagayasu Y."/>
            <person name="Doi K."/>
            <person name="Kasai Y."/>
            <person name="Jindo T."/>
            <person name="Kobayashi D."/>
            <person name="Shimada A."/>
            <person name="Toyoda A."/>
            <person name="Kuroki Y."/>
            <person name="Fujiyama A."/>
            <person name="Sasaki T."/>
            <person name="Shimizu A."/>
            <person name="Asakawa S."/>
            <person name="Shimizu N."/>
            <person name="Hashimoto S."/>
            <person name="Yang J."/>
            <person name="Lee Y."/>
            <person name="Matsushima K."/>
            <person name="Sugano S."/>
            <person name="Sakaizumi M."/>
            <person name="Narita T."/>
            <person name="Ohishi K."/>
            <person name="Haga S."/>
            <person name="Ohta F."/>
            <person name="Nomoto H."/>
            <person name="Nogata K."/>
            <person name="Morishita T."/>
            <person name="Endo T."/>
            <person name="Shin-I T."/>
            <person name="Takeda H."/>
            <person name="Morishita S."/>
            <person name="Kohara Y."/>
        </authorList>
    </citation>
    <scope>NUCLEOTIDE SEQUENCE [LARGE SCALE GENOMIC DNA]</scope>
    <source>
        <strain>Hd-rR</strain>
    </source>
</reference>
<dbReference type="PANTHER" id="PTHR20859:SF53">
    <property type="entry name" value="INTERLEUKIN-22 RECEPTOR SUBUNIT ALPHA-1"/>
    <property type="match status" value="1"/>
</dbReference>
<evidence type="ECO:0000313" key="4">
    <source>
        <dbReference type="Proteomes" id="UP000265200"/>
    </source>
</evidence>
<dbReference type="InterPro" id="IPR036116">
    <property type="entry name" value="FN3_sf"/>
</dbReference>
<keyword evidence="1" id="KW-0812">Transmembrane</keyword>
<evidence type="ECO:0000313" key="3">
    <source>
        <dbReference type="Ensembl" id="ENSORLP00015002666.1"/>
    </source>
</evidence>
<name>A0A3P9H4I0_ORYLA</name>
<dbReference type="Gene3D" id="2.60.40.10">
    <property type="entry name" value="Immunoglobulins"/>
    <property type="match status" value="1"/>
</dbReference>
<dbReference type="PROSITE" id="PS50853">
    <property type="entry name" value="FN3"/>
    <property type="match status" value="1"/>
</dbReference>
<proteinExistence type="predicted"/>